<comment type="cofactor">
    <cofactor evidence="1">
        <name>Ca(2+)</name>
        <dbReference type="ChEBI" id="CHEBI:29108"/>
    </cofactor>
    <text evidence="1">Binds 1 Ca(2+) ion per subunit.</text>
</comment>
<dbReference type="AlphaFoldDB" id="A0A9P5PJU3"/>
<keyword evidence="1" id="KW-0479">Metal-binding</keyword>
<dbReference type="InterPro" id="IPR030400">
    <property type="entry name" value="Sedolisin_dom"/>
</dbReference>
<feature type="binding site" evidence="1">
    <location>
        <position position="161"/>
    </location>
    <ligand>
        <name>Ca(2+)</name>
        <dbReference type="ChEBI" id="CHEBI:29108"/>
    </ligand>
</feature>
<proteinExistence type="predicted"/>
<dbReference type="PROSITE" id="PS51695">
    <property type="entry name" value="SEDOLISIN"/>
    <property type="match status" value="1"/>
</dbReference>
<name>A0A9P5PJU3_9AGAR</name>
<comment type="caution">
    <text evidence="4">The sequence shown here is derived from an EMBL/GenBank/DDBJ whole genome shotgun (WGS) entry which is preliminary data.</text>
</comment>
<dbReference type="PANTHER" id="PTHR14218">
    <property type="entry name" value="PROTEASE S8 TRIPEPTIDYL PEPTIDASE I CLN2"/>
    <property type="match status" value="1"/>
</dbReference>
<protein>
    <submittedName>
        <fullName evidence="4">Peptidase S8/S53 domain-containing protein</fullName>
    </submittedName>
</protein>
<dbReference type="Gene3D" id="3.40.50.200">
    <property type="entry name" value="Peptidase S8/S53 domain"/>
    <property type="match status" value="1"/>
</dbReference>
<feature type="domain" description="Peptidase S53" evidence="3">
    <location>
        <begin position="1"/>
        <end position="182"/>
    </location>
</feature>
<sequence>MLDKLSETEENNAERNSRNGFNTFKNSHPLCPNRGPSIEVSRLSRQPHRGDCNRPNPDVFAQGANFIIVNGGEVGTVDGTSCSAPVFASIIALINDHLIAAGTSPLGFLNPFLYANSGVLSDITSGEVIIPDVCKHIDTTAPKLITLFLLGNTTGFPAKAGWDPVTGLGTPKYASLAAAAGV</sequence>
<dbReference type="GO" id="GO:0006508">
    <property type="term" value="P:proteolysis"/>
    <property type="evidence" value="ECO:0007669"/>
    <property type="project" value="InterPro"/>
</dbReference>
<dbReference type="GO" id="GO:0008240">
    <property type="term" value="F:tripeptidyl-peptidase activity"/>
    <property type="evidence" value="ECO:0007669"/>
    <property type="project" value="TreeGrafter"/>
</dbReference>
<feature type="binding site" evidence="1">
    <location>
        <position position="123"/>
    </location>
    <ligand>
        <name>Ca(2+)</name>
        <dbReference type="ChEBI" id="CHEBI:29108"/>
    </ligand>
</feature>
<feature type="compositionally biased region" description="Basic and acidic residues" evidence="2">
    <location>
        <begin position="1"/>
        <end position="17"/>
    </location>
</feature>
<dbReference type="InterPro" id="IPR050819">
    <property type="entry name" value="Tripeptidyl-peptidase_I"/>
</dbReference>
<comment type="caution">
    <text evidence="1">Lacks conserved residue(s) required for the propagation of feature annotation.</text>
</comment>
<keyword evidence="5" id="KW-1185">Reference proteome</keyword>
<dbReference type="InterPro" id="IPR036852">
    <property type="entry name" value="Peptidase_S8/S53_dom_sf"/>
</dbReference>
<organism evidence="4 5">
    <name type="scientific">Rhodocollybia butyracea</name>
    <dbReference type="NCBI Taxonomy" id="206335"/>
    <lineage>
        <taxon>Eukaryota</taxon>
        <taxon>Fungi</taxon>
        <taxon>Dikarya</taxon>
        <taxon>Basidiomycota</taxon>
        <taxon>Agaricomycotina</taxon>
        <taxon>Agaricomycetes</taxon>
        <taxon>Agaricomycetidae</taxon>
        <taxon>Agaricales</taxon>
        <taxon>Marasmiineae</taxon>
        <taxon>Omphalotaceae</taxon>
        <taxon>Rhodocollybia</taxon>
    </lineage>
</organism>
<evidence type="ECO:0000256" key="2">
    <source>
        <dbReference type="SAM" id="MobiDB-lite"/>
    </source>
</evidence>
<dbReference type="GO" id="GO:0046872">
    <property type="term" value="F:metal ion binding"/>
    <property type="evidence" value="ECO:0007669"/>
    <property type="project" value="UniProtKB-UniRule"/>
</dbReference>
<dbReference type="OrthoDB" id="409122at2759"/>
<accession>A0A9P5PJU3</accession>
<evidence type="ECO:0000313" key="4">
    <source>
        <dbReference type="EMBL" id="KAF9063927.1"/>
    </source>
</evidence>
<dbReference type="EMBL" id="JADNRY010000135">
    <property type="protein sequence ID" value="KAF9063927.1"/>
    <property type="molecule type" value="Genomic_DNA"/>
</dbReference>
<dbReference type="SUPFAM" id="SSF52743">
    <property type="entry name" value="Subtilisin-like"/>
    <property type="match status" value="1"/>
</dbReference>
<keyword evidence="1" id="KW-0106">Calcium</keyword>
<feature type="region of interest" description="Disordered" evidence="2">
    <location>
        <begin position="1"/>
        <end position="37"/>
    </location>
</feature>
<feature type="binding site" evidence="1">
    <location>
        <position position="122"/>
    </location>
    <ligand>
        <name>Ca(2+)</name>
        <dbReference type="ChEBI" id="CHEBI:29108"/>
    </ligand>
</feature>
<evidence type="ECO:0000313" key="5">
    <source>
        <dbReference type="Proteomes" id="UP000772434"/>
    </source>
</evidence>
<feature type="binding site" evidence="1">
    <location>
        <position position="163"/>
    </location>
    <ligand>
        <name>Ca(2+)</name>
        <dbReference type="ChEBI" id="CHEBI:29108"/>
    </ligand>
</feature>
<dbReference type="GO" id="GO:0004252">
    <property type="term" value="F:serine-type endopeptidase activity"/>
    <property type="evidence" value="ECO:0007669"/>
    <property type="project" value="InterPro"/>
</dbReference>
<reference evidence="4" key="1">
    <citation type="submission" date="2020-11" db="EMBL/GenBank/DDBJ databases">
        <authorList>
            <consortium name="DOE Joint Genome Institute"/>
            <person name="Ahrendt S."/>
            <person name="Riley R."/>
            <person name="Andreopoulos W."/>
            <person name="Labutti K."/>
            <person name="Pangilinan J."/>
            <person name="Ruiz-Duenas F.J."/>
            <person name="Barrasa J.M."/>
            <person name="Sanchez-Garcia M."/>
            <person name="Camarero S."/>
            <person name="Miyauchi S."/>
            <person name="Serrano A."/>
            <person name="Linde D."/>
            <person name="Babiker R."/>
            <person name="Drula E."/>
            <person name="Ayuso-Fernandez I."/>
            <person name="Pacheco R."/>
            <person name="Padilla G."/>
            <person name="Ferreira P."/>
            <person name="Barriuso J."/>
            <person name="Kellner H."/>
            <person name="Castanera R."/>
            <person name="Alfaro M."/>
            <person name="Ramirez L."/>
            <person name="Pisabarro A.G."/>
            <person name="Kuo A."/>
            <person name="Tritt A."/>
            <person name="Lipzen A."/>
            <person name="He G."/>
            <person name="Yan M."/>
            <person name="Ng V."/>
            <person name="Cullen D."/>
            <person name="Martin F."/>
            <person name="Rosso M.-N."/>
            <person name="Henrissat B."/>
            <person name="Hibbett D."/>
            <person name="Martinez A.T."/>
            <person name="Grigoriev I.V."/>
        </authorList>
    </citation>
    <scope>NUCLEOTIDE SEQUENCE</scope>
    <source>
        <strain evidence="4">AH 40177</strain>
    </source>
</reference>
<dbReference type="PANTHER" id="PTHR14218:SF15">
    <property type="entry name" value="TRIPEPTIDYL-PEPTIDASE 1"/>
    <property type="match status" value="1"/>
</dbReference>
<gene>
    <name evidence="4" type="ORF">BDP27DRAFT_1367628</name>
</gene>
<evidence type="ECO:0000256" key="1">
    <source>
        <dbReference type="PROSITE-ProRule" id="PRU01032"/>
    </source>
</evidence>
<evidence type="ECO:0000259" key="3">
    <source>
        <dbReference type="PROSITE" id="PS51695"/>
    </source>
</evidence>
<dbReference type="Proteomes" id="UP000772434">
    <property type="component" value="Unassembled WGS sequence"/>
</dbReference>